<accession>A0A1M5KM79</accession>
<keyword evidence="3" id="KW-0786">Thiamine pyrophosphate</keyword>
<feature type="domain" description="Transketolase-like pyrimidine-binding" evidence="4">
    <location>
        <begin position="4"/>
        <end position="169"/>
    </location>
</feature>
<dbReference type="AlphaFoldDB" id="A0A1M5KM79"/>
<dbReference type="EMBL" id="FQWY01000005">
    <property type="protein sequence ID" value="SHG53810.1"/>
    <property type="molecule type" value="Genomic_DNA"/>
</dbReference>
<evidence type="ECO:0000259" key="4">
    <source>
        <dbReference type="SMART" id="SM00861"/>
    </source>
</evidence>
<dbReference type="SUPFAM" id="SSF52518">
    <property type="entry name" value="Thiamin diphosphate-binding fold (THDP-binding)"/>
    <property type="match status" value="1"/>
</dbReference>
<dbReference type="STRING" id="1123382.SAMN02745221_00435"/>
<dbReference type="PANTHER" id="PTHR43825:SF1">
    <property type="entry name" value="TRANSKETOLASE-LIKE PYRIMIDINE-BINDING DOMAIN-CONTAINING PROTEIN"/>
    <property type="match status" value="1"/>
</dbReference>
<dbReference type="Pfam" id="PF02779">
    <property type="entry name" value="Transket_pyr"/>
    <property type="match status" value="1"/>
</dbReference>
<comment type="cofactor">
    <cofactor evidence="1">
        <name>thiamine diphosphate</name>
        <dbReference type="ChEBI" id="CHEBI:58937"/>
    </cofactor>
</comment>
<dbReference type="SUPFAM" id="SSF52922">
    <property type="entry name" value="TK C-terminal domain-like"/>
    <property type="match status" value="1"/>
</dbReference>
<proteinExistence type="inferred from homology"/>
<evidence type="ECO:0000256" key="2">
    <source>
        <dbReference type="ARBA" id="ARBA00007131"/>
    </source>
</evidence>
<protein>
    <submittedName>
        <fullName evidence="5">Transketolase subunit B</fullName>
    </submittedName>
</protein>
<evidence type="ECO:0000256" key="3">
    <source>
        <dbReference type="ARBA" id="ARBA00023052"/>
    </source>
</evidence>
<comment type="similarity">
    <text evidence="2">Belongs to the transketolase family.</text>
</comment>
<dbReference type="InterPro" id="IPR033248">
    <property type="entry name" value="Transketolase_C"/>
</dbReference>
<name>A0A1M5KM79_9FIRM</name>
<keyword evidence="6" id="KW-1185">Reference proteome</keyword>
<dbReference type="RefSeq" id="WP_073089458.1">
    <property type="nucleotide sequence ID" value="NZ_FQWY01000005.1"/>
</dbReference>
<dbReference type="InterPro" id="IPR051157">
    <property type="entry name" value="PDH/Transketolase"/>
</dbReference>
<evidence type="ECO:0000313" key="6">
    <source>
        <dbReference type="Proteomes" id="UP000242329"/>
    </source>
</evidence>
<dbReference type="InterPro" id="IPR009014">
    <property type="entry name" value="Transketo_C/PFOR_II"/>
</dbReference>
<dbReference type="FunFam" id="3.40.50.970:FF:000129">
    <property type="entry name" value="Transketolase"/>
    <property type="match status" value="1"/>
</dbReference>
<dbReference type="InterPro" id="IPR005475">
    <property type="entry name" value="Transketolase-like_Pyr-bd"/>
</dbReference>
<sequence>MQRIATRDAYGRALAALGRLYDDIVVLDADLSKSTKTSDFAKEFPERFFNAGIAEQNMIGMAAGLATTGKKVFASSFAIFAVGRAFEQVRNSIAYARLNVKICASHAGITVGEDGGSHQAIEDIALMRSLPHMTVIVPADGVSTEKAVLAAYQHEGPVYMRLGRPAVPVLYDESLDFKIGKGIEVRPGKDVTIIACGIMVGKALEAAEVLAGEGIDVAVVDMHTIKPLDEELLIRKAEETRAILTVEEHNIIGGLGSAVCEVVSEKCPVPVKRMGINDVFGQSGKVDELLEHYGLTVAEICNNVHNLLQIKS</sequence>
<dbReference type="SMART" id="SM00861">
    <property type="entry name" value="Transket_pyr"/>
    <property type="match status" value="1"/>
</dbReference>
<evidence type="ECO:0000313" key="5">
    <source>
        <dbReference type="EMBL" id="SHG53810.1"/>
    </source>
</evidence>
<dbReference type="Gene3D" id="3.40.50.920">
    <property type="match status" value="1"/>
</dbReference>
<dbReference type="CDD" id="cd07033">
    <property type="entry name" value="TPP_PYR_DXS_TK_like"/>
    <property type="match status" value="1"/>
</dbReference>
<dbReference type="Pfam" id="PF02780">
    <property type="entry name" value="Transketolase_C"/>
    <property type="match status" value="1"/>
</dbReference>
<dbReference type="InterPro" id="IPR029061">
    <property type="entry name" value="THDP-binding"/>
</dbReference>
<gene>
    <name evidence="5" type="ORF">SAMN02745221_00435</name>
</gene>
<reference evidence="6" key="1">
    <citation type="submission" date="2016-11" db="EMBL/GenBank/DDBJ databases">
        <authorList>
            <person name="Varghese N."/>
            <person name="Submissions S."/>
        </authorList>
    </citation>
    <scope>NUCLEOTIDE SEQUENCE [LARGE SCALE GENOMIC DNA]</scope>
    <source>
        <strain evidence="6">DSM 11003</strain>
    </source>
</reference>
<evidence type="ECO:0000256" key="1">
    <source>
        <dbReference type="ARBA" id="ARBA00001964"/>
    </source>
</evidence>
<dbReference type="Gene3D" id="3.40.50.970">
    <property type="match status" value="1"/>
</dbReference>
<dbReference type="Proteomes" id="UP000242329">
    <property type="component" value="Unassembled WGS sequence"/>
</dbReference>
<organism evidence="5 6">
    <name type="scientific">Thermosyntropha lipolytica DSM 11003</name>
    <dbReference type="NCBI Taxonomy" id="1123382"/>
    <lineage>
        <taxon>Bacteria</taxon>
        <taxon>Bacillati</taxon>
        <taxon>Bacillota</taxon>
        <taxon>Clostridia</taxon>
        <taxon>Eubacteriales</taxon>
        <taxon>Syntrophomonadaceae</taxon>
        <taxon>Thermosyntropha</taxon>
    </lineage>
</organism>
<dbReference type="OrthoDB" id="8732661at2"/>
<dbReference type="PANTHER" id="PTHR43825">
    <property type="entry name" value="PYRUVATE DEHYDROGENASE E1 COMPONENT"/>
    <property type="match status" value="1"/>
</dbReference>